<reference evidence="1" key="1">
    <citation type="submission" date="2021-08" db="EMBL/GenBank/DDBJ databases">
        <title>Genome of a novel bacterium of the phylum Verrucomicrobia, Oleiharenicola sp. KSB-15.</title>
        <authorList>
            <person name="Chung J.-H."/>
            <person name="Ahn J.-H."/>
            <person name="Yoon Y."/>
            <person name="Kim D.-Y."/>
            <person name="An S.-H."/>
            <person name="Park I."/>
            <person name="Yeon J."/>
        </authorList>
    </citation>
    <scope>NUCLEOTIDE SEQUENCE</scope>
    <source>
        <strain evidence="1">KSB-15</strain>
    </source>
</reference>
<dbReference type="KEGG" id="ole:K0B96_06975"/>
<protein>
    <recommendedName>
        <fullName evidence="3">Glycosyltransferase involved in cell wall biosynthesis</fullName>
    </recommendedName>
</protein>
<proteinExistence type="predicted"/>
<dbReference type="SUPFAM" id="SSF53756">
    <property type="entry name" value="UDP-Glycosyltransferase/glycogen phosphorylase"/>
    <property type="match status" value="1"/>
</dbReference>
<evidence type="ECO:0000313" key="2">
    <source>
        <dbReference type="Proteomes" id="UP000825051"/>
    </source>
</evidence>
<evidence type="ECO:0008006" key="3">
    <source>
        <dbReference type="Google" id="ProtNLM"/>
    </source>
</evidence>
<name>A0A8F9XHK6_9BACT</name>
<organism evidence="1 2">
    <name type="scientific">Horticoccus luteus</name>
    <dbReference type="NCBI Taxonomy" id="2862869"/>
    <lineage>
        <taxon>Bacteria</taxon>
        <taxon>Pseudomonadati</taxon>
        <taxon>Verrucomicrobiota</taxon>
        <taxon>Opitutia</taxon>
        <taxon>Opitutales</taxon>
        <taxon>Opitutaceae</taxon>
        <taxon>Horticoccus</taxon>
    </lineage>
</organism>
<keyword evidence="2" id="KW-1185">Reference proteome</keyword>
<accession>A0A8F9XHK6</accession>
<sequence length="383" mass="41668">MRIAFICTSLQPGRDGVGDYTRQLAAACAERGHECRLFAINDRHLATSIEDDDGCVRFASTEPWPNRIAALASALRDFAPDWVSWQIVAYGFDPKGLMPAAAAPLAALSGGWQTHAMLHELWLGLPAGESVRTRLVGAWQRHRLLAFLRRLAPQRVHTSNETYQRVLRRCQWPAQVLPLFGNIPIAPPAAPSPLAELAPRLSPAPRTIGVMFGTLHAQWRARETFSFLRAAAADTHRSISLVTLGHGGPQQDAILAPVRAEFRDIPVLTLGAASPTRISQILQSADFGLSSHPWALVEKSGSTVAMLEHGLPVLVPRDEWRLRGDAASTASWSPLLRPLKGFAPSEFSTWLDHRHAPAPRLPHVVDAFLAALGDPVHAPASAA</sequence>
<dbReference type="Proteomes" id="UP000825051">
    <property type="component" value="Chromosome"/>
</dbReference>
<dbReference type="EMBL" id="CP080507">
    <property type="protein sequence ID" value="QYM80347.1"/>
    <property type="molecule type" value="Genomic_DNA"/>
</dbReference>
<gene>
    <name evidence="1" type="ORF">K0B96_06975</name>
</gene>
<evidence type="ECO:0000313" key="1">
    <source>
        <dbReference type="EMBL" id="QYM80347.1"/>
    </source>
</evidence>
<dbReference type="AlphaFoldDB" id="A0A8F9XHK6"/>
<dbReference type="Gene3D" id="3.40.50.2000">
    <property type="entry name" value="Glycogen Phosphorylase B"/>
    <property type="match status" value="1"/>
</dbReference>
<dbReference type="RefSeq" id="WP_220165392.1">
    <property type="nucleotide sequence ID" value="NZ_CP080507.1"/>
</dbReference>